<dbReference type="GO" id="GO:0004497">
    <property type="term" value="F:monooxygenase activity"/>
    <property type="evidence" value="ECO:0007669"/>
    <property type="project" value="UniProtKB-KW"/>
</dbReference>
<comment type="similarity">
    <text evidence="2">Belongs to the cytochrome P450 family.</text>
</comment>
<keyword evidence="7" id="KW-0503">Monooxygenase</keyword>
<dbReference type="OrthoDB" id="1470350at2759"/>
<dbReference type="Gene3D" id="1.10.630.10">
    <property type="entry name" value="Cytochrome P450"/>
    <property type="match status" value="1"/>
</dbReference>
<evidence type="ECO:0000256" key="2">
    <source>
        <dbReference type="ARBA" id="ARBA00010617"/>
    </source>
</evidence>
<dbReference type="InterPro" id="IPR050121">
    <property type="entry name" value="Cytochrome_P450_monoxygenase"/>
</dbReference>
<keyword evidence="3" id="KW-0349">Heme</keyword>
<keyword evidence="5" id="KW-0560">Oxidoreductase</keyword>
<evidence type="ECO:0000256" key="1">
    <source>
        <dbReference type="ARBA" id="ARBA00001971"/>
    </source>
</evidence>
<organism evidence="8 9">
    <name type="scientific">Periconia macrospinosa</name>
    <dbReference type="NCBI Taxonomy" id="97972"/>
    <lineage>
        <taxon>Eukaryota</taxon>
        <taxon>Fungi</taxon>
        <taxon>Dikarya</taxon>
        <taxon>Ascomycota</taxon>
        <taxon>Pezizomycotina</taxon>
        <taxon>Dothideomycetes</taxon>
        <taxon>Pleosporomycetidae</taxon>
        <taxon>Pleosporales</taxon>
        <taxon>Massarineae</taxon>
        <taxon>Periconiaceae</taxon>
        <taxon>Periconia</taxon>
    </lineage>
</organism>
<proteinExistence type="inferred from homology"/>
<keyword evidence="4" id="KW-0479">Metal-binding</keyword>
<evidence type="ECO:0000313" key="8">
    <source>
        <dbReference type="EMBL" id="PVH93610.1"/>
    </source>
</evidence>
<sequence length="102" mass="11102">MEIDLWAEAIVFIDTGGSTTTTALRSGKYLRAIIDETMRSSPSTPAGGCRAQDPASIAKGEIFIVDGNVIPSGMQMGVTNYALQQDEKIFPEPYRFLPDKCQ</sequence>
<evidence type="ECO:0000256" key="6">
    <source>
        <dbReference type="ARBA" id="ARBA00023004"/>
    </source>
</evidence>
<evidence type="ECO:0000256" key="7">
    <source>
        <dbReference type="ARBA" id="ARBA00023033"/>
    </source>
</evidence>
<accession>A0A2V1D6C2</accession>
<evidence type="ECO:0000256" key="4">
    <source>
        <dbReference type="ARBA" id="ARBA00022723"/>
    </source>
</evidence>
<dbReference type="EMBL" id="KZ805578">
    <property type="protein sequence ID" value="PVH93610.1"/>
    <property type="molecule type" value="Genomic_DNA"/>
</dbReference>
<keyword evidence="9" id="KW-1185">Reference proteome</keyword>
<dbReference type="GO" id="GO:0020037">
    <property type="term" value="F:heme binding"/>
    <property type="evidence" value="ECO:0007669"/>
    <property type="project" value="InterPro"/>
</dbReference>
<evidence type="ECO:0000256" key="5">
    <source>
        <dbReference type="ARBA" id="ARBA00023002"/>
    </source>
</evidence>
<dbReference type="Pfam" id="PF00067">
    <property type="entry name" value="p450"/>
    <property type="match status" value="1"/>
</dbReference>
<dbReference type="InterPro" id="IPR036396">
    <property type="entry name" value="Cyt_P450_sf"/>
</dbReference>
<gene>
    <name evidence="8" type="ORF">DM02DRAFT_661804</name>
</gene>
<dbReference type="PANTHER" id="PTHR24305:SF237">
    <property type="entry name" value="CYTOCHROME P450 MONOOXYGENASE ATNE-RELATED"/>
    <property type="match status" value="1"/>
</dbReference>
<keyword evidence="6" id="KW-0408">Iron</keyword>
<dbReference type="PANTHER" id="PTHR24305">
    <property type="entry name" value="CYTOCHROME P450"/>
    <property type="match status" value="1"/>
</dbReference>
<evidence type="ECO:0000313" key="9">
    <source>
        <dbReference type="Proteomes" id="UP000244855"/>
    </source>
</evidence>
<dbReference type="InterPro" id="IPR001128">
    <property type="entry name" value="Cyt_P450"/>
</dbReference>
<dbReference type="Proteomes" id="UP000244855">
    <property type="component" value="Unassembled WGS sequence"/>
</dbReference>
<reference evidence="8 9" key="1">
    <citation type="journal article" date="2018" name="Sci. Rep.">
        <title>Comparative genomics provides insights into the lifestyle and reveals functional heterogeneity of dark septate endophytic fungi.</title>
        <authorList>
            <person name="Knapp D.G."/>
            <person name="Nemeth J.B."/>
            <person name="Barry K."/>
            <person name="Hainaut M."/>
            <person name="Henrissat B."/>
            <person name="Johnson J."/>
            <person name="Kuo A."/>
            <person name="Lim J.H.P."/>
            <person name="Lipzen A."/>
            <person name="Nolan M."/>
            <person name="Ohm R.A."/>
            <person name="Tamas L."/>
            <person name="Grigoriev I.V."/>
            <person name="Spatafora J.W."/>
            <person name="Nagy L.G."/>
            <person name="Kovacs G.M."/>
        </authorList>
    </citation>
    <scope>NUCLEOTIDE SEQUENCE [LARGE SCALE GENOMIC DNA]</scope>
    <source>
        <strain evidence="8 9">DSE2036</strain>
    </source>
</reference>
<name>A0A2V1D6C2_9PLEO</name>
<dbReference type="GO" id="GO:0016705">
    <property type="term" value="F:oxidoreductase activity, acting on paired donors, with incorporation or reduction of molecular oxygen"/>
    <property type="evidence" value="ECO:0007669"/>
    <property type="project" value="InterPro"/>
</dbReference>
<comment type="cofactor">
    <cofactor evidence="1">
        <name>heme</name>
        <dbReference type="ChEBI" id="CHEBI:30413"/>
    </cofactor>
</comment>
<dbReference type="AlphaFoldDB" id="A0A2V1D6C2"/>
<dbReference type="SUPFAM" id="SSF48264">
    <property type="entry name" value="Cytochrome P450"/>
    <property type="match status" value="1"/>
</dbReference>
<protein>
    <submittedName>
        <fullName evidence="8">Uncharacterized protein</fullName>
    </submittedName>
</protein>
<evidence type="ECO:0000256" key="3">
    <source>
        <dbReference type="ARBA" id="ARBA00022617"/>
    </source>
</evidence>
<dbReference type="STRING" id="97972.A0A2V1D6C2"/>
<dbReference type="GO" id="GO:0005506">
    <property type="term" value="F:iron ion binding"/>
    <property type="evidence" value="ECO:0007669"/>
    <property type="project" value="InterPro"/>
</dbReference>